<dbReference type="SUPFAM" id="SSF51197">
    <property type="entry name" value="Clavaminate synthase-like"/>
    <property type="match status" value="1"/>
</dbReference>
<dbReference type="PANTHER" id="PTHR20883">
    <property type="entry name" value="PHYTANOYL-COA DIOXYGENASE DOMAIN CONTAINING 1"/>
    <property type="match status" value="1"/>
</dbReference>
<name>A0A512N4U9_9HYPH</name>
<protein>
    <recommendedName>
        <fullName evidence="4">Phytanoyl-CoA dioxygenase</fullName>
    </recommendedName>
</protein>
<comment type="caution">
    <text evidence="2">The sequence shown here is derived from an EMBL/GenBank/DDBJ whole genome shotgun (WGS) entry which is preliminary data.</text>
</comment>
<dbReference type="InterPro" id="IPR008775">
    <property type="entry name" value="Phytyl_CoA_dOase-like"/>
</dbReference>
<dbReference type="PANTHER" id="PTHR20883:SF48">
    <property type="entry name" value="ECTOINE DIOXYGENASE"/>
    <property type="match status" value="1"/>
</dbReference>
<organism evidence="2 3">
    <name type="scientific">Reyranella soli</name>
    <dbReference type="NCBI Taxonomy" id="1230389"/>
    <lineage>
        <taxon>Bacteria</taxon>
        <taxon>Pseudomonadati</taxon>
        <taxon>Pseudomonadota</taxon>
        <taxon>Alphaproteobacteria</taxon>
        <taxon>Hyphomicrobiales</taxon>
        <taxon>Reyranellaceae</taxon>
        <taxon>Reyranella</taxon>
    </lineage>
</organism>
<comment type="cofactor">
    <cofactor evidence="1">
        <name>Fe(2+)</name>
        <dbReference type="ChEBI" id="CHEBI:29033"/>
    </cofactor>
</comment>
<accession>A0A512N4U9</accession>
<dbReference type="Pfam" id="PF05721">
    <property type="entry name" value="PhyH"/>
    <property type="match status" value="1"/>
</dbReference>
<dbReference type="GO" id="GO:0005506">
    <property type="term" value="F:iron ion binding"/>
    <property type="evidence" value="ECO:0007669"/>
    <property type="project" value="UniProtKB-ARBA"/>
</dbReference>
<gene>
    <name evidence="2" type="ORF">RSO01_11720</name>
</gene>
<reference evidence="2 3" key="1">
    <citation type="submission" date="2019-07" db="EMBL/GenBank/DDBJ databases">
        <title>Whole genome shotgun sequence of Reyranella soli NBRC 108950.</title>
        <authorList>
            <person name="Hosoyama A."/>
            <person name="Uohara A."/>
            <person name="Ohji S."/>
            <person name="Ichikawa N."/>
        </authorList>
    </citation>
    <scope>NUCLEOTIDE SEQUENCE [LARGE SCALE GENOMIC DNA]</scope>
    <source>
        <strain evidence="2 3">NBRC 108950</strain>
    </source>
</reference>
<dbReference type="Proteomes" id="UP000321058">
    <property type="component" value="Unassembled WGS sequence"/>
</dbReference>
<evidence type="ECO:0000256" key="1">
    <source>
        <dbReference type="ARBA" id="ARBA00001954"/>
    </source>
</evidence>
<dbReference type="RefSeq" id="WP_170302866.1">
    <property type="nucleotide sequence ID" value="NZ_BKAJ01000020.1"/>
</dbReference>
<dbReference type="EMBL" id="BKAJ01000020">
    <property type="protein sequence ID" value="GEP54006.1"/>
    <property type="molecule type" value="Genomic_DNA"/>
</dbReference>
<dbReference type="AlphaFoldDB" id="A0A512N4U9"/>
<evidence type="ECO:0000313" key="3">
    <source>
        <dbReference type="Proteomes" id="UP000321058"/>
    </source>
</evidence>
<sequence>MMVEDLQRASVGHNERPFDVADFYRANGFFLFRQALDRRLVEDVARIEQEIVRPYGGPLLRHNGKIATHDHAMGPPWDVARRQSGLLNPHRLGEGPLKAFSEATTRLLTSQSLFNCLHKLDGNDRYTLHQSIFFFVSARTDTHQDRVTLDTVPAGGSFTVWIPVDRVRPANGPLFVVPRKLGVYDEALEGIGAGGESRGAMSGAYNDAVADSVGSSEIEAVMPFLQPGDVMIFGPSTPHGSFAALDKNLWRRSFQAIYRPTAITRWGAYPTHDEPHDVATEEVEMNESFNFLRG</sequence>
<evidence type="ECO:0008006" key="4">
    <source>
        <dbReference type="Google" id="ProtNLM"/>
    </source>
</evidence>
<dbReference type="GO" id="GO:0016706">
    <property type="term" value="F:2-oxoglutarate-dependent dioxygenase activity"/>
    <property type="evidence" value="ECO:0007669"/>
    <property type="project" value="UniProtKB-ARBA"/>
</dbReference>
<evidence type="ECO:0000313" key="2">
    <source>
        <dbReference type="EMBL" id="GEP54006.1"/>
    </source>
</evidence>
<dbReference type="Gene3D" id="2.60.120.620">
    <property type="entry name" value="q2cbj1_9rhob like domain"/>
    <property type="match status" value="1"/>
</dbReference>
<keyword evidence="3" id="KW-1185">Reference proteome</keyword>
<proteinExistence type="predicted"/>